<dbReference type="EMBL" id="ACIJ02000028">
    <property type="protein sequence ID" value="EEX70448.1"/>
    <property type="molecule type" value="Genomic_DNA"/>
</dbReference>
<dbReference type="AlphaFoldDB" id="C9LJS6"/>
<name>C9LJS6_9BACT</name>
<organism evidence="1 2">
    <name type="scientific">Alloprevotella tannerae ATCC 51259</name>
    <dbReference type="NCBI Taxonomy" id="626522"/>
    <lineage>
        <taxon>Bacteria</taxon>
        <taxon>Pseudomonadati</taxon>
        <taxon>Bacteroidota</taxon>
        <taxon>Bacteroidia</taxon>
        <taxon>Bacteroidales</taxon>
        <taxon>Prevotellaceae</taxon>
        <taxon>Alloprevotella</taxon>
    </lineage>
</organism>
<dbReference type="HOGENOM" id="CLU_3028606_0_0_10"/>
<accession>C9LJS6</accession>
<dbReference type="STRING" id="626522.GCWU000325_02490"/>
<protein>
    <submittedName>
        <fullName evidence="1">Uncharacterized protein</fullName>
    </submittedName>
</protein>
<reference evidence="1" key="1">
    <citation type="submission" date="2009-09" db="EMBL/GenBank/DDBJ databases">
        <authorList>
            <person name="Weinstock G."/>
            <person name="Sodergren E."/>
            <person name="Clifton S."/>
            <person name="Fulton L."/>
            <person name="Fulton B."/>
            <person name="Courtney L."/>
            <person name="Fronick C."/>
            <person name="Harrison M."/>
            <person name="Strong C."/>
            <person name="Farmer C."/>
            <person name="Delahaunty K."/>
            <person name="Markovic C."/>
            <person name="Hall O."/>
            <person name="Minx P."/>
            <person name="Tomlinson C."/>
            <person name="Mitreva M."/>
            <person name="Nelson J."/>
            <person name="Hou S."/>
            <person name="Wollam A."/>
            <person name="Pepin K.H."/>
            <person name="Johnson M."/>
            <person name="Bhonagiri V."/>
            <person name="Nash W.E."/>
            <person name="Warren W."/>
            <person name="Chinwalla A."/>
            <person name="Mardis E.R."/>
            <person name="Wilson R.K."/>
        </authorList>
    </citation>
    <scope>NUCLEOTIDE SEQUENCE [LARGE SCALE GENOMIC DNA]</scope>
    <source>
        <strain evidence="1">ATCC 51259</strain>
    </source>
</reference>
<sequence length="55" mass="6155">MDGFERPTLRGCPFAANYGRVVASLQRLPCQKTKPKGLLGMFCAFTFEFIIALDQ</sequence>
<proteinExistence type="predicted"/>
<gene>
    <name evidence="1" type="ORF">GCWU000325_02490</name>
</gene>
<evidence type="ECO:0000313" key="2">
    <source>
        <dbReference type="Proteomes" id="UP000003460"/>
    </source>
</evidence>
<dbReference type="Proteomes" id="UP000003460">
    <property type="component" value="Unassembled WGS sequence"/>
</dbReference>
<evidence type="ECO:0000313" key="1">
    <source>
        <dbReference type="EMBL" id="EEX70448.1"/>
    </source>
</evidence>
<comment type="caution">
    <text evidence="1">The sequence shown here is derived from an EMBL/GenBank/DDBJ whole genome shotgun (WGS) entry which is preliminary data.</text>
</comment>
<keyword evidence="2" id="KW-1185">Reference proteome</keyword>